<protein>
    <recommendedName>
        <fullName evidence="5">Transposase</fullName>
    </recommendedName>
</protein>
<feature type="region of interest" description="Disordered" evidence="2">
    <location>
        <begin position="1"/>
        <end position="32"/>
    </location>
</feature>
<proteinExistence type="predicted"/>
<evidence type="ECO:0000256" key="1">
    <source>
        <dbReference type="SAM" id="Coils"/>
    </source>
</evidence>
<dbReference type="RefSeq" id="WP_346101451.1">
    <property type="nucleotide sequence ID" value="NZ_BAAAMU010000003.1"/>
</dbReference>
<dbReference type="EMBL" id="BAAAMU010000003">
    <property type="protein sequence ID" value="GAA1614048.1"/>
    <property type="molecule type" value="Genomic_DNA"/>
</dbReference>
<evidence type="ECO:0000313" key="3">
    <source>
        <dbReference type="EMBL" id="GAA1614048.1"/>
    </source>
</evidence>
<name>A0ABN2EQC5_9ACTN</name>
<reference evidence="3 4" key="1">
    <citation type="journal article" date="2019" name="Int. J. Syst. Evol. Microbiol.">
        <title>The Global Catalogue of Microorganisms (GCM) 10K type strain sequencing project: providing services to taxonomists for standard genome sequencing and annotation.</title>
        <authorList>
            <consortium name="The Broad Institute Genomics Platform"/>
            <consortium name="The Broad Institute Genome Sequencing Center for Infectious Disease"/>
            <person name="Wu L."/>
            <person name="Ma J."/>
        </authorList>
    </citation>
    <scope>NUCLEOTIDE SEQUENCE [LARGE SCALE GENOMIC DNA]</scope>
    <source>
        <strain evidence="3 4">JCM 13929</strain>
    </source>
</reference>
<feature type="compositionally biased region" description="Basic and acidic residues" evidence="2">
    <location>
        <begin position="205"/>
        <end position="214"/>
    </location>
</feature>
<feature type="region of interest" description="Disordered" evidence="2">
    <location>
        <begin position="191"/>
        <end position="220"/>
    </location>
</feature>
<feature type="coiled-coil region" evidence="1">
    <location>
        <begin position="97"/>
        <end position="124"/>
    </location>
</feature>
<evidence type="ECO:0000256" key="2">
    <source>
        <dbReference type="SAM" id="MobiDB-lite"/>
    </source>
</evidence>
<feature type="compositionally biased region" description="Low complexity" evidence="2">
    <location>
        <begin position="1"/>
        <end position="17"/>
    </location>
</feature>
<comment type="caution">
    <text evidence="3">The sequence shown here is derived from an EMBL/GenBank/DDBJ whole genome shotgun (WGS) entry which is preliminary data.</text>
</comment>
<keyword evidence="1" id="KW-0175">Coiled coil</keyword>
<organism evidence="3 4">
    <name type="scientific">Nonomuraea maheshkhaliensis</name>
    <dbReference type="NCBI Taxonomy" id="419590"/>
    <lineage>
        <taxon>Bacteria</taxon>
        <taxon>Bacillati</taxon>
        <taxon>Actinomycetota</taxon>
        <taxon>Actinomycetes</taxon>
        <taxon>Streptosporangiales</taxon>
        <taxon>Streptosporangiaceae</taxon>
        <taxon>Nonomuraea</taxon>
    </lineage>
</organism>
<gene>
    <name evidence="3" type="ORF">GCM10009733_007740</name>
</gene>
<sequence>MSRPSPTSGPSSGRTSGEVLRASRHKDSQVKRGKVMAALEELKAGRKPITFRGVARAAGVSPWLVYAPGVREHVEAAMAGQAKAARRAATAGGSASAASLACDLELARAQLKELRAERDTLKAAVQRGLGAALETAGTRELTERINELLAHGEHLAAERDAAVAENAELKAKLTESEDNLTAARRALKKMIKEASRGRGGGGEPDADRAGKDSANRIVRN</sequence>
<keyword evidence="4" id="KW-1185">Reference proteome</keyword>
<evidence type="ECO:0008006" key="5">
    <source>
        <dbReference type="Google" id="ProtNLM"/>
    </source>
</evidence>
<accession>A0ABN2EQC5</accession>
<evidence type="ECO:0000313" key="4">
    <source>
        <dbReference type="Proteomes" id="UP001500064"/>
    </source>
</evidence>
<dbReference type="Proteomes" id="UP001500064">
    <property type="component" value="Unassembled WGS sequence"/>
</dbReference>